<dbReference type="CDD" id="cd06223">
    <property type="entry name" value="PRTases_typeI"/>
    <property type="match status" value="1"/>
</dbReference>
<dbReference type="InterPro" id="IPR000836">
    <property type="entry name" value="PRTase_dom"/>
</dbReference>
<dbReference type="PANTHER" id="PTHR13710">
    <property type="entry name" value="DNA HELICASE RECQ FAMILY MEMBER"/>
    <property type="match status" value="1"/>
</dbReference>
<feature type="domain" description="Helicase C-terminal" evidence="11">
    <location>
        <begin position="234"/>
        <end position="377"/>
    </location>
</feature>
<comment type="caution">
    <text evidence="12">The sequence shown here is derived from an EMBL/GenBank/DDBJ whole genome shotgun (WGS) entry which is preliminary data.</text>
</comment>
<dbReference type="GO" id="GO:0016787">
    <property type="term" value="F:hydrolase activity"/>
    <property type="evidence" value="ECO:0007669"/>
    <property type="project" value="UniProtKB-KW"/>
</dbReference>
<evidence type="ECO:0000256" key="3">
    <source>
        <dbReference type="ARBA" id="ARBA00022801"/>
    </source>
</evidence>
<organism evidence="12 13">
    <name type="scientific">Stigmatella ashevillensis</name>
    <dbReference type="NCBI Taxonomy" id="2995309"/>
    <lineage>
        <taxon>Bacteria</taxon>
        <taxon>Pseudomonadati</taxon>
        <taxon>Myxococcota</taxon>
        <taxon>Myxococcia</taxon>
        <taxon>Myxococcales</taxon>
        <taxon>Cystobacterineae</taxon>
        <taxon>Archangiaceae</taxon>
        <taxon>Stigmatella</taxon>
    </lineage>
</organism>
<keyword evidence="7" id="KW-0413">Isomerase</keyword>
<dbReference type="GO" id="GO:0003678">
    <property type="term" value="F:DNA helicase activity"/>
    <property type="evidence" value="ECO:0007669"/>
    <property type="project" value="UniProtKB-EC"/>
</dbReference>
<dbReference type="InterPro" id="IPR004589">
    <property type="entry name" value="DNA_helicase_ATP-dep_RecQ"/>
</dbReference>
<keyword evidence="3 12" id="KW-0378">Hydrolase</keyword>
<dbReference type="Pfam" id="PF00271">
    <property type="entry name" value="Helicase_C"/>
    <property type="match status" value="1"/>
</dbReference>
<accession>A0ABT5DFL9</accession>
<dbReference type="Proteomes" id="UP001221838">
    <property type="component" value="Unassembled WGS sequence"/>
</dbReference>
<dbReference type="InterPro" id="IPR011545">
    <property type="entry name" value="DEAD/DEAH_box_helicase_dom"/>
</dbReference>
<dbReference type="InterPro" id="IPR001650">
    <property type="entry name" value="Helicase_C-like"/>
</dbReference>
<comment type="catalytic activity">
    <reaction evidence="8">
        <text>Couples ATP hydrolysis with the unwinding of duplex DNA by translocating in the 3'-5' direction.</text>
        <dbReference type="EC" id="5.6.2.4"/>
    </reaction>
</comment>
<dbReference type="PROSITE" id="PS51192">
    <property type="entry name" value="HELICASE_ATP_BIND_1"/>
    <property type="match status" value="1"/>
</dbReference>
<keyword evidence="13" id="KW-1185">Reference proteome</keyword>
<keyword evidence="6" id="KW-0238">DNA-binding</keyword>
<dbReference type="InterPro" id="IPR029057">
    <property type="entry name" value="PRTase-like"/>
</dbReference>
<proteinExistence type="inferred from homology"/>
<dbReference type="PROSITE" id="PS00690">
    <property type="entry name" value="DEAH_ATP_HELICASE"/>
    <property type="match status" value="1"/>
</dbReference>
<dbReference type="SMART" id="SM00487">
    <property type="entry name" value="DEXDc"/>
    <property type="match status" value="1"/>
</dbReference>
<evidence type="ECO:0000256" key="8">
    <source>
        <dbReference type="ARBA" id="ARBA00034617"/>
    </source>
</evidence>
<dbReference type="InterPro" id="IPR002464">
    <property type="entry name" value="DNA/RNA_helicase_DEAH_CS"/>
</dbReference>
<dbReference type="PANTHER" id="PTHR13710:SF105">
    <property type="entry name" value="ATP-DEPENDENT DNA HELICASE Q1"/>
    <property type="match status" value="1"/>
</dbReference>
<dbReference type="Pfam" id="PF00270">
    <property type="entry name" value="DEAD"/>
    <property type="match status" value="1"/>
</dbReference>
<keyword evidence="4 12" id="KW-0347">Helicase</keyword>
<evidence type="ECO:0000256" key="7">
    <source>
        <dbReference type="ARBA" id="ARBA00023235"/>
    </source>
</evidence>
<protein>
    <recommendedName>
        <fullName evidence="9">DNA 3'-5' helicase</fullName>
        <ecNumber evidence="9">5.6.2.4</ecNumber>
    </recommendedName>
</protein>
<evidence type="ECO:0000256" key="1">
    <source>
        <dbReference type="ARBA" id="ARBA00005446"/>
    </source>
</evidence>
<evidence type="ECO:0000256" key="4">
    <source>
        <dbReference type="ARBA" id="ARBA00022806"/>
    </source>
</evidence>
<dbReference type="Gene3D" id="3.40.50.300">
    <property type="entry name" value="P-loop containing nucleotide triphosphate hydrolases"/>
    <property type="match status" value="2"/>
</dbReference>
<evidence type="ECO:0000256" key="5">
    <source>
        <dbReference type="ARBA" id="ARBA00022840"/>
    </source>
</evidence>
<keyword evidence="2" id="KW-0547">Nucleotide-binding</keyword>
<evidence type="ECO:0000256" key="2">
    <source>
        <dbReference type="ARBA" id="ARBA00022741"/>
    </source>
</evidence>
<dbReference type="EMBL" id="JAQNDM010000002">
    <property type="protein sequence ID" value="MDC0711588.1"/>
    <property type="molecule type" value="Genomic_DNA"/>
</dbReference>
<dbReference type="Gene3D" id="3.40.50.2020">
    <property type="match status" value="1"/>
</dbReference>
<dbReference type="RefSeq" id="WP_272141566.1">
    <property type="nucleotide sequence ID" value="NZ_JAQNDM010000002.1"/>
</dbReference>
<keyword evidence="5" id="KW-0067">ATP-binding</keyword>
<dbReference type="InterPro" id="IPR027417">
    <property type="entry name" value="P-loop_NTPase"/>
</dbReference>
<reference evidence="12 13" key="1">
    <citation type="submission" date="2022-11" db="EMBL/GenBank/DDBJ databases">
        <title>Minimal conservation of predation-associated metabolite biosynthetic gene clusters underscores biosynthetic potential of Myxococcota including descriptions for ten novel species: Archangium lansinium sp. nov., Myxococcus landrumus sp. nov., Nannocystis bai.</title>
        <authorList>
            <person name="Ahearne A."/>
            <person name="Stevens C."/>
            <person name="Dowd S."/>
        </authorList>
    </citation>
    <scope>NUCLEOTIDE SEQUENCE [LARGE SCALE GENOMIC DNA]</scope>
    <source>
        <strain evidence="12 13">NCWAL01</strain>
    </source>
</reference>
<gene>
    <name evidence="12" type="ORF">POL68_24170</name>
</gene>
<comment type="similarity">
    <text evidence="1">Belongs to the helicase family. RecQ subfamily.</text>
</comment>
<dbReference type="SUPFAM" id="SSF53271">
    <property type="entry name" value="PRTase-like"/>
    <property type="match status" value="1"/>
</dbReference>
<dbReference type="NCBIfam" id="TIGR00614">
    <property type="entry name" value="recQ_fam"/>
    <property type="match status" value="1"/>
</dbReference>
<feature type="domain" description="Helicase ATP-binding" evidence="10">
    <location>
        <begin position="33"/>
        <end position="208"/>
    </location>
</feature>
<dbReference type="InterPro" id="IPR014001">
    <property type="entry name" value="Helicase_ATP-bd"/>
</dbReference>
<name>A0ABT5DFL9_9BACT</name>
<evidence type="ECO:0000256" key="9">
    <source>
        <dbReference type="ARBA" id="ARBA00034808"/>
    </source>
</evidence>
<dbReference type="SUPFAM" id="SSF52540">
    <property type="entry name" value="P-loop containing nucleoside triphosphate hydrolases"/>
    <property type="match status" value="1"/>
</dbReference>
<evidence type="ECO:0000256" key="6">
    <source>
        <dbReference type="ARBA" id="ARBA00023125"/>
    </source>
</evidence>
<dbReference type="EC" id="5.6.2.4" evidence="9"/>
<dbReference type="PROSITE" id="PS51194">
    <property type="entry name" value="HELICASE_CTER"/>
    <property type="match status" value="1"/>
</dbReference>
<evidence type="ECO:0000259" key="10">
    <source>
        <dbReference type="PROSITE" id="PS51192"/>
    </source>
</evidence>
<evidence type="ECO:0000259" key="11">
    <source>
        <dbReference type="PROSITE" id="PS51194"/>
    </source>
</evidence>
<sequence length="697" mass="77067">MKTALKQEALQLLCSAEANPKAEFRDGQWEAIEALVSHHARVLVVQRTGWGKSMVYFVATELLRHQGRGVTLVISPLISLMTNQLDAARRVGLNAVTVNSANKEDWESVKQEVLSGAAHLLVISPEKLFNKHFQDEVLLPVISRMGMVVIDEAHCISDWGHDFRPKYRRIVSFLKLLPLTVPVLATTATANARVVEDVQEQFGGKLQVMRGPLVRESLRLQTLQLPTQPARLAWLVEHLGKLPGTGIIYCLTVRDARRVSEWLERNGIAAPVYSGQMDDTQRPVLEQALLGNKVKALVATSALGMGFDKPDIGFVVHFQRPASVVHYYQQVGRAGRKLDNAVGILLGGTEDDEIAEYFIESAFPPAAQIAEVLAALEQADDGASIPELQASLNLSQGTLEKVLTLAETLAPAPVTKLGSRYKRTPVLYTHDQERIDKLLALRKEEQRVMQVYMSTRDCLMQFLAKELGDSAVPQCGRCANCSGKPIVDAQYAPALATRAHEFLNQRAEIISPRKRWQGGLLKRRGTIKPELLAEEGRALCAWADGGWGDVVREGKQRTHRFDEGLVEAAAEFIRSRWKPTPSPTWVTCVPSLRERTLVQDFATRLATVLQLPFVVCITKVKNTAPQKSMGNSYHQERNLDGAFQVDAALVRTEPVLLVDDIVDSRWTFTVLVAELREAGAGPVHPFALANTAHQGGD</sequence>
<evidence type="ECO:0000313" key="13">
    <source>
        <dbReference type="Proteomes" id="UP001221838"/>
    </source>
</evidence>
<evidence type="ECO:0000313" key="12">
    <source>
        <dbReference type="EMBL" id="MDC0711588.1"/>
    </source>
</evidence>
<dbReference type="SMART" id="SM00490">
    <property type="entry name" value="HELICc"/>
    <property type="match status" value="1"/>
</dbReference>